<evidence type="ECO:0000313" key="9">
    <source>
        <dbReference type="Proteomes" id="UP000051913"/>
    </source>
</evidence>
<dbReference type="Pfam" id="PF00589">
    <property type="entry name" value="Phage_integrase"/>
    <property type="match status" value="1"/>
</dbReference>
<dbReference type="PANTHER" id="PTHR30349:SF81">
    <property type="entry name" value="TYROSINE RECOMBINASE XERC"/>
    <property type="match status" value="1"/>
</dbReference>
<organism evidence="8 9">
    <name type="scientific">Bradyrhizobium valentinum</name>
    <dbReference type="NCBI Taxonomy" id="1518501"/>
    <lineage>
        <taxon>Bacteria</taxon>
        <taxon>Pseudomonadati</taxon>
        <taxon>Pseudomonadota</taxon>
        <taxon>Alphaproteobacteria</taxon>
        <taxon>Hyphomicrobiales</taxon>
        <taxon>Nitrobacteraceae</taxon>
        <taxon>Bradyrhizobium</taxon>
    </lineage>
</organism>
<dbReference type="SUPFAM" id="SSF56349">
    <property type="entry name" value="DNA breaking-rejoining enzymes"/>
    <property type="match status" value="1"/>
</dbReference>
<evidence type="ECO:0000256" key="2">
    <source>
        <dbReference type="ARBA" id="ARBA00022908"/>
    </source>
</evidence>
<protein>
    <submittedName>
        <fullName evidence="8">Integrase</fullName>
    </submittedName>
</protein>
<feature type="domain" description="Tyr recombinase" evidence="6">
    <location>
        <begin position="119"/>
        <end position="303"/>
    </location>
</feature>
<feature type="domain" description="Core-binding (CB)" evidence="7">
    <location>
        <begin position="2"/>
        <end position="95"/>
    </location>
</feature>
<dbReference type="Proteomes" id="UP000051913">
    <property type="component" value="Unassembled WGS sequence"/>
</dbReference>
<dbReference type="GO" id="GO:0003677">
    <property type="term" value="F:DNA binding"/>
    <property type="evidence" value="ECO:0007669"/>
    <property type="project" value="UniProtKB-UniRule"/>
</dbReference>
<evidence type="ECO:0000259" key="7">
    <source>
        <dbReference type="PROSITE" id="PS51900"/>
    </source>
</evidence>
<evidence type="ECO:0000256" key="3">
    <source>
        <dbReference type="ARBA" id="ARBA00023125"/>
    </source>
</evidence>
<dbReference type="Gene3D" id="1.10.150.130">
    <property type="match status" value="1"/>
</dbReference>
<dbReference type="InterPro" id="IPR002104">
    <property type="entry name" value="Integrase_catalytic"/>
</dbReference>
<evidence type="ECO:0000259" key="6">
    <source>
        <dbReference type="PROSITE" id="PS51898"/>
    </source>
</evidence>
<dbReference type="AlphaFoldDB" id="A0A0R3KJX7"/>
<keyword evidence="2" id="KW-0229">DNA integration</keyword>
<evidence type="ECO:0000256" key="1">
    <source>
        <dbReference type="ARBA" id="ARBA00022829"/>
    </source>
</evidence>
<dbReference type="GO" id="GO:0006310">
    <property type="term" value="P:DNA recombination"/>
    <property type="evidence" value="ECO:0007669"/>
    <property type="project" value="UniProtKB-KW"/>
</dbReference>
<evidence type="ECO:0000256" key="4">
    <source>
        <dbReference type="ARBA" id="ARBA00023172"/>
    </source>
</evidence>
<proteinExistence type="predicted"/>
<dbReference type="InterPro" id="IPR004107">
    <property type="entry name" value="Integrase_SAM-like_N"/>
</dbReference>
<gene>
    <name evidence="8" type="ORF">CP49_26260</name>
</gene>
<dbReference type="SUPFAM" id="SSF47823">
    <property type="entry name" value="lambda integrase-like, N-terminal domain"/>
    <property type="match status" value="1"/>
</dbReference>
<reference evidence="8 9" key="1">
    <citation type="submission" date="2014-03" db="EMBL/GenBank/DDBJ databases">
        <title>Bradyrhizobium valentinum sp. nov., isolated from effective nodules of Lupinus mariae-josephae, a lupine endemic of basic-lime soils in Eastern Spain.</title>
        <authorList>
            <person name="Duran D."/>
            <person name="Rey L."/>
            <person name="Navarro A."/>
            <person name="Busquets A."/>
            <person name="Imperial J."/>
            <person name="Ruiz-Argueso T."/>
        </authorList>
    </citation>
    <scope>NUCLEOTIDE SEQUENCE [LARGE SCALE GENOMIC DNA]</scope>
    <source>
        <strain evidence="8 9">LmjM3</strain>
    </source>
</reference>
<dbReference type="PROSITE" id="PS51898">
    <property type="entry name" value="TYR_RECOMBINASE"/>
    <property type="match status" value="1"/>
</dbReference>
<dbReference type="InterPro" id="IPR010998">
    <property type="entry name" value="Integrase_recombinase_N"/>
</dbReference>
<evidence type="ECO:0000313" key="8">
    <source>
        <dbReference type="EMBL" id="KRQ93598.1"/>
    </source>
</evidence>
<dbReference type="InterPro" id="IPR011010">
    <property type="entry name" value="DNA_brk_join_enz"/>
</dbReference>
<dbReference type="PANTHER" id="PTHR30349">
    <property type="entry name" value="PHAGE INTEGRASE-RELATED"/>
    <property type="match status" value="1"/>
</dbReference>
<sequence>MTPIAPLIETFLRDTLACQRGASRHTSDSYASSFQLLFVFAADRLNVKPSALTLEQIDAGLVSAFLEHLEDERKNAAVTRNVRLAAIKSFFRFLEYRQPAALEQIRRVLAIPFKKTDTRLVPYLLREELQAVLDAPDPATRDGIRDRAMLHVAVCAGLRVSELTGLKVDDIDLPSMSILVLGKGRRERTLPLWKPAAAARRAWLAIRGQVATPEVFVNARGEPLSRWGFAYLLRQHAATAARKQPGLAKKRVSPHVLRHTCAMVVLQATGDIRKVSLWLGHATLTTTEVYTRGDPTEKLDAMEAIVPPHLRRGVFQPTDKLIELLRRTS</sequence>
<dbReference type="GO" id="GO:0015074">
    <property type="term" value="P:DNA integration"/>
    <property type="evidence" value="ECO:0007669"/>
    <property type="project" value="UniProtKB-KW"/>
</dbReference>
<keyword evidence="9" id="KW-1185">Reference proteome</keyword>
<comment type="caution">
    <text evidence="8">The sequence shown here is derived from an EMBL/GenBank/DDBJ whole genome shotgun (WGS) entry which is preliminary data.</text>
</comment>
<evidence type="ECO:0000256" key="5">
    <source>
        <dbReference type="PROSITE-ProRule" id="PRU01248"/>
    </source>
</evidence>
<dbReference type="InterPro" id="IPR050090">
    <property type="entry name" value="Tyrosine_recombinase_XerCD"/>
</dbReference>
<dbReference type="Pfam" id="PF02899">
    <property type="entry name" value="Phage_int_SAM_1"/>
    <property type="match status" value="1"/>
</dbReference>
<dbReference type="InterPro" id="IPR044068">
    <property type="entry name" value="CB"/>
</dbReference>
<dbReference type="Gene3D" id="1.10.443.10">
    <property type="entry name" value="Intergrase catalytic core"/>
    <property type="match status" value="1"/>
</dbReference>
<keyword evidence="1" id="KW-0159">Chromosome partition</keyword>
<accession>A0A0R3KJX7</accession>
<dbReference type="RefSeq" id="WP_057855212.1">
    <property type="nucleotide sequence ID" value="NZ_LLXX01000220.1"/>
</dbReference>
<dbReference type="InterPro" id="IPR013762">
    <property type="entry name" value="Integrase-like_cat_sf"/>
</dbReference>
<dbReference type="PROSITE" id="PS51900">
    <property type="entry name" value="CB"/>
    <property type="match status" value="1"/>
</dbReference>
<keyword evidence="3 5" id="KW-0238">DNA-binding</keyword>
<dbReference type="EMBL" id="LLXX01000220">
    <property type="protein sequence ID" value="KRQ93598.1"/>
    <property type="molecule type" value="Genomic_DNA"/>
</dbReference>
<name>A0A0R3KJX7_9BRAD</name>
<keyword evidence="4" id="KW-0233">DNA recombination</keyword>
<dbReference type="GO" id="GO:0007059">
    <property type="term" value="P:chromosome segregation"/>
    <property type="evidence" value="ECO:0007669"/>
    <property type="project" value="UniProtKB-KW"/>
</dbReference>